<accession>A0A6G8FFQ9</accession>
<dbReference type="KEGG" id="lins:G7067_00375"/>
<organism evidence="2 3">
    <name type="scientific">Leucobacter insecticola</name>
    <dbReference type="NCBI Taxonomy" id="2714934"/>
    <lineage>
        <taxon>Bacteria</taxon>
        <taxon>Bacillati</taxon>
        <taxon>Actinomycetota</taxon>
        <taxon>Actinomycetes</taxon>
        <taxon>Micrococcales</taxon>
        <taxon>Microbacteriaceae</taxon>
        <taxon>Leucobacter</taxon>
    </lineage>
</organism>
<evidence type="ECO:0000256" key="1">
    <source>
        <dbReference type="SAM" id="MobiDB-lite"/>
    </source>
</evidence>
<reference evidence="2 3" key="1">
    <citation type="submission" date="2020-03" db="EMBL/GenBank/DDBJ databases">
        <title>Leucobacter sp. nov., isolated from beetles.</title>
        <authorList>
            <person name="Hyun D.-W."/>
            <person name="Bae J.-W."/>
        </authorList>
    </citation>
    <scope>NUCLEOTIDE SEQUENCE [LARGE SCALE GENOMIC DNA]</scope>
    <source>
        <strain evidence="2 3">HDW9B</strain>
    </source>
</reference>
<dbReference type="AlphaFoldDB" id="A0A6G8FFQ9"/>
<feature type="compositionally biased region" description="Basic and acidic residues" evidence="1">
    <location>
        <begin position="34"/>
        <end position="46"/>
    </location>
</feature>
<sequence length="66" mass="7200">MSDAPARKPRRVTRPAAEGVDPAPSEHALGSSAAEDRPESWGDVRESPGASENDEQLRRDRPPHWG</sequence>
<proteinExistence type="predicted"/>
<feature type="compositionally biased region" description="Basic and acidic residues" evidence="1">
    <location>
        <begin position="55"/>
        <end position="66"/>
    </location>
</feature>
<dbReference type="EMBL" id="CP049934">
    <property type="protein sequence ID" value="QIM15157.1"/>
    <property type="molecule type" value="Genomic_DNA"/>
</dbReference>
<keyword evidence="3" id="KW-1185">Reference proteome</keyword>
<gene>
    <name evidence="2" type="ORF">G7067_00375</name>
</gene>
<name>A0A6G8FFQ9_9MICO</name>
<dbReference type="RefSeq" id="WP_166321093.1">
    <property type="nucleotide sequence ID" value="NZ_CP049934.1"/>
</dbReference>
<evidence type="ECO:0000313" key="3">
    <source>
        <dbReference type="Proteomes" id="UP000501387"/>
    </source>
</evidence>
<feature type="region of interest" description="Disordered" evidence="1">
    <location>
        <begin position="1"/>
        <end position="66"/>
    </location>
</feature>
<dbReference type="Proteomes" id="UP000501387">
    <property type="component" value="Chromosome"/>
</dbReference>
<protein>
    <submittedName>
        <fullName evidence="2">Uncharacterized protein</fullName>
    </submittedName>
</protein>
<evidence type="ECO:0000313" key="2">
    <source>
        <dbReference type="EMBL" id="QIM15157.1"/>
    </source>
</evidence>